<dbReference type="EMBL" id="JRRC01429035">
    <property type="protein sequence ID" value="KHG05377.1"/>
    <property type="molecule type" value="Genomic_DNA"/>
</dbReference>
<sequence>MARLHGSINLEIKSVCSIQLRTRTCDLAMWHKSVYPTGLARPSTRPDTWTCVAISKGTRASHTGVWLAV</sequence>
<dbReference type="Proteomes" id="UP000032142">
    <property type="component" value="Unassembled WGS sequence"/>
</dbReference>
<organism evidence="1 2">
    <name type="scientific">Gossypium arboreum</name>
    <name type="common">Tree cotton</name>
    <name type="synonym">Gossypium nanking</name>
    <dbReference type="NCBI Taxonomy" id="29729"/>
    <lineage>
        <taxon>Eukaryota</taxon>
        <taxon>Viridiplantae</taxon>
        <taxon>Streptophyta</taxon>
        <taxon>Embryophyta</taxon>
        <taxon>Tracheophyta</taxon>
        <taxon>Spermatophyta</taxon>
        <taxon>Magnoliopsida</taxon>
        <taxon>eudicotyledons</taxon>
        <taxon>Gunneridae</taxon>
        <taxon>Pentapetalae</taxon>
        <taxon>rosids</taxon>
        <taxon>malvids</taxon>
        <taxon>Malvales</taxon>
        <taxon>Malvaceae</taxon>
        <taxon>Malvoideae</taxon>
        <taxon>Gossypium</taxon>
    </lineage>
</organism>
<protein>
    <submittedName>
        <fullName evidence="1">Uncharacterized protein</fullName>
    </submittedName>
</protein>
<gene>
    <name evidence="1" type="ORF">F383_30341</name>
</gene>
<reference evidence="2" key="1">
    <citation type="submission" date="2014-09" db="EMBL/GenBank/DDBJ databases">
        <authorList>
            <person name="Mudge J."/>
            <person name="Ramaraj T."/>
            <person name="Lindquist I.E."/>
            <person name="Bharti A.K."/>
            <person name="Sundararajan A."/>
            <person name="Cameron C.T."/>
            <person name="Woodward J.E."/>
            <person name="May G.D."/>
            <person name="Brubaker C."/>
            <person name="Broadhvest J."/>
            <person name="Wilkins T.A."/>
        </authorList>
    </citation>
    <scope>NUCLEOTIDE SEQUENCE</scope>
    <source>
        <strain evidence="2">cv. AKA8401</strain>
    </source>
</reference>
<proteinExistence type="predicted"/>
<accession>A0A0B0MYF4</accession>
<comment type="caution">
    <text evidence="1">The sequence shown here is derived from an EMBL/GenBank/DDBJ whole genome shotgun (WGS) entry which is preliminary data.</text>
</comment>
<dbReference type="AlphaFoldDB" id="A0A0B0MYF4"/>
<evidence type="ECO:0000313" key="2">
    <source>
        <dbReference type="Proteomes" id="UP000032142"/>
    </source>
</evidence>
<keyword evidence="2" id="KW-1185">Reference proteome</keyword>
<evidence type="ECO:0000313" key="1">
    <source>
        <dbReference type="EMBL" id="KHG05377.1"/>
    </source>
</evidence>
<name>A0A0B0MYF4_GOSAR</name>